<dbReference type="AlphaFoldDB" id="A0A1H0PT96"/>
<gene>
    <name evidence="3" type="ORF">SAMN05660330_01752</name>
</gene>
<dbReference type="Pfam" id="PF01571">
    <property type="entry name" value="GCV_T"/>
    <property type="match status" value="1"/>
</dbReference>
<dbReference type="PANTHER" id="PTHR43757:SF2">
    <property type="entry name" value="AMINOMETHYLTRANSFERASE, MITOCHONDRIAL"/>
    <property type="match status" value="1"/>
</dbReference>
<dbReference type="SUPFAM" id="SSF103025">
    <property type="entry name" value="Folate-binding domain"/>
    <property type="match status" value="1"/>
</dbReference>
<dbReference type="STRING" id="91360.SAMN05660330_01752"/>
<dbReference type="InterPro" id="IPR006222">
    <property type="entry name" value="GCVT_N"/>
</dbReference>
<evidence type="ECO:0000259" key="2">
    <source>
        <dbReference type="Pfam" id="PF01571"/>
    </source>
</evidence>
<dbReference type="Proteomes" id="UP000199073">
    <property type="component" value="Unassembled WGS sequence"/>
</dbReference>
<dbReference type="EMBL" id="FNJI01000010">
    <property type="protein sequence ID" value="SDP08224.1"/>
    <property type="molecule type" value="Genomic_DNA"/>
</dbReference>
<accession>A0A1H0PT96</accession>
<dbReference type="Gene3D" id="3.30.1360.120">
    <property type="entry name" value="Probable tRNA modification gtpase trme, domain 1"/>
    <property type="match status" value="1"/>
</dbReference>
<feature type="domain" description="GCVT N-terminal" evidence="2">
    <location>
        <begin position="10"/>
        <end position="271"/>
    </location>
</feature>
<name>A0A1H0PT96_9BACT</name>
<organism evidence="3 4">
    <name type="scientific">Desulforhopalus singaporensis</name>
    <dbReference type="NCBI Taxonomy" id="91360"/>
    <lineage>
        <taxon>Bacteria</taxon>
        <taxon>Pseudomonadati</taxon>
        <taxon>Thermodesulfobacteriota</taxon>
        <taxon>Desulfobulbia</taxon>
        <taxon>Desulfobulbales</taxon>
        <taxon>Desulfocapsaceae</taxon>
        <taxon>Desulforhopalus</taxon>
    </lineage>
</organism>
<feature type="binding site" evidence="1">
    <location>
        <position position="222"/>
    </location>
    <ligand>
        <name>substrate</name>
    </ligand>
</feature>
<dbReference type="InterPro" id="IPR027266">
    <property type="entry name" value="TrmE/GcvT-like"/>
</dbReference>
<dbReference type="GO" id="GO:0008168">
    <property type="term" value="F:methyltransferase activity"/>
    <property type="evidence" value="ECO:0007669"/>
    <property type="project" value="UniProtKB-KW"/>
</dbReference>
<keyword evidence="3" id="KW-0489">Methyltransferase</keyword>
<protein>
    <submittedName>
        <fullName evidence="3">Aminomethyltransferase</fullName>
    </submittedName>
</protein>
<proteinExistence type="predicted"/>
<keyword evidence="4" id="KW-1185">Reference proteome</keyword>
<sequence length="421" mass="45661">MSMETKKTLLHKWHKEHGANMAAFGAYDMPLWYPKGAKGEHLAVINSAGIFDTSHMAVVIVDGAGARELLQRCVTKDLECCLGAKKTPLVEGRCVYGIILTPDAHVLDDCIVYQVTDAIYMVVVNAGMGAKVADHLLANASGLEVRVDDLTDQVGKIDVQGKDSARIVSKLLAAPGAVLEKMPYFSFKGWFGTGVGEGGVKLQDGTPILLSRTGYTGEFGFEIFVDPAKLVSLWKMLLEAGEEFSLEPCGLAARDSLRAGAVLPLSHQDIGDWPFAENPWSFAVAEKQEDGGFTKKFIGSEFLKNFQPSEFTLPFAGFDPRKMVVSEKSYVASSEGDKIGTILTCATDMAIGRVEGDIVSIGSSQEGFVPKGLSCGFVKVNQKLAEGTIIFLTDGKRKIKVEIRSDVRPDRTARRPIKEML</sequence>
<evidence type="ECO:0000313" key="3">
    <source>
        <dbReference type="EMBL" id="SDP08224.1"/>
    </source>
</evidence>
<reference evidence="3 4" key="1">
    <citation type="submission" date="2016-10" db="EMBL/GenBank/DDBJ databases">
        <authorList>
            <person name="de Groot N.N."/>
        </authorList>
    </citation>
    <scope>NUCLEOTIDE SEQUENCE [LARGE SCALE GENOMIC DNA]</scope>
    <source>
        <strain evidence="3 4">DSM 12130</strain>
    </source>
</reference>
<evidence type="ECO:0000313" key="4">
    <source>
        <dbReference type="Proteomes" id="UP000199073"/>
    </source>
</evidence>
<dbReference type="InterPro" id="IPR028896">
    <property type="entry name" value="GcvT/YgfZ/DmdA"/>
</dbReference>
<dbReference type="RefSeq" id="WP_176761148.1">
    <property type="nucleotide sequence ID" value="NZ_FNJI01000010.1"/>
</dbReference>
<keyword evidence="3" id="KW-0808">Transferase</keyword>
<dbReference type="PIRSF" id="PIRSF006487">
    <property type="entry name" value="GcvT"/>
    <property type="match status" value="1"/>
</dbReference>
<dbReference type="GO" id="GO:0032259">
    <property type="term" value="P:methylation"/>
    <property type="evidence" value="ECO:0007669"/>
    <property type="project" value="UniProtKB-KW"/>
</dbReference>
<evidence type="ECO:0000256" key="1">
    <source>
        <dbReference type="PIRSR" id="PIRSR006487-1"/>
    </source>
</evidence>
<dbReference type="PANTHER" id="PTHR43757">
    <property type="entry name" value="AMINOMETHYLTRANSFERASE"/>
    <property type="match status" value="1"/>
</dbReference>